<name>A0A433TUZ2_ELYCH</name>
<dbReference type="SUPFAM" id="SSF56112">
    <property type="entry name" value="Protein kinase-like (PK-like)"/>
    <property type="match status" value="1"/>
</dbReference>
<accession>A0A433TUZ2</accession>
<dbReference type="AlphaFoldDB" id="A0A433TUZ2"/>
<evidence type="ECO:0000256" key="6">
    <source>
        <dbReference type="ARBA" id="ARBA00022840"/>
    </source>
</evidence>
<feature type="domain" description="Protein kinase" evidence="7">
    <location>
        <begin position="1"/>
        <end position="235"/>
    </location>
</feature>
<dbReference type="Gene3D" id="1.10.510.10">
    <property type="entry name" value="Transferase(Phosphotransferase) domain 1"/>
    <property type="match status" value="1"/>
</dbReference>
<dbReference type="Proteomes" id="UP000271974">
    <property type="component" value="Unassembled WGS sequence"/>
</dbReference>
<evidence type="ECO:0000256" key="1">
    <source>
        <dbReference type="ARBA" id="ARBA00006485"/>
    </source>
</evidence>
<evidence type="ECO:0000259" key="7">
    <source>
        <dbReference type="PROSITE" id="PS50011"/>
    </source>
</evidence>
<dbReference type="InterPro" id="IPR008271">
    <property type="entry name" value="Ser/Thr_kinase_AS"/>
</dbReference>
<evidence type="ECO:0000256" key="3">
    <source>
        <dbReference type="ARBA" id="ARBA00022679"/>
    </source>
</evidence>
<keyword evidence="3" id="KW-0808">Transferase</keyword>
<dbReference type="GO" id="GO:0005634">
    <property type="term" value="C:nucleus"/>
    <property type="evidence" value="ECO:0007669"/>
    <property type="project" value="TreeGrafter"/>
</dbReference>
<feature type="non-terminal residue" evidence="8">
    <location>
        <position position="1"/>
    </location>
</feature>
<keyword evidence="4" id="KW-0547">Nucleotide-binding</keyword>
<feature type="non-terminal residue" evidence="8">
    <location>
        <position position="235"/>
    </location>
</feature>
<dbReference type="PANTHER" id="PTHR24056">
    <property type="entry name" value="CELL DIVISION PROTEIN KINASE"/>
    <property type="match status" value="1"/>
</dbReference>
<keyword evidence="6" id="KW-0067">ATP-binding</keyword>
<reference evidence="8 9" key="1">
    <citation type="submission" date="2019-01" db="EMBL/GenBank/DDBJ databases">
        <title>A draft genome assembly of the solar-powered sea slug Elysia chlorotica.</title>
        <authorList>
            <person name="Cai H."/>
            <person name="Li Q."/>
            <person name="Fang X."/>
            <person name="Li J."/>
            <person name="Curtis N.E."/>
            <person name="Altenburger A."/>
            <person name="Shibata T."/>
            <person name="Feng M."/>
            <person name="Maeda T."/>
            <person name="Schwartz J.A."/>
            <person name="Shigenobu S."/>
            <person name="Lundholm N."/>
            <person name="Nishiyama T."/>
            <person name="Yang H."/>
            <person name="Hasebe M."/>
            <person name="Li S."/>
            <person name="Pierce S.K."/>
            <person name="Wang J."/>
        </authorList>
    </citation>
    <scope>NUCLEOTIDE SEQUENCE [LARGE SCALE GENOMIC DNA]</scope>
    <source>
        <strain evidence="8">EC2010</strain>
        <tissue evidence="8">Whole organism of an adult</tissue>
    </source>
</reference>
<dbReference type="Gene3D" id="3.30.200.20">
    <property type="entry name" value="Phosphorylase Kinase, domain 1"/>
    <property type="match status" value="1"/>
</dbReference>
<dbReference type="GO" id="GO:0005524">
    <property type="term" value="F:ATP binding"/>
    <property type="evidence" value="ECO:0007669"/>
    <property type="project" value="UniProtKB-KW"/>
</dbReference>
<dbReference type="OrthoDB" id="2158884at2759"/>
<organism evidence="8 9">
    <name type="scientific">Elysia chlorotica</name>
    <name type="common">Eastern emerald elysia</name>
    <name type="synonym">Sea slug</name>
    <dbReference type="NCBI Taxonomy" id="188477"/>
    <lineage>
        <taxon>Eukaryota</taxon>
        <taxon>Metazoa</taxon>
        <taxon>Spiralia</taxon>
        <taxon>Lophotrochozoa</taxon>
        <taxon>Mollusca</taxon>
        <taxon>Gastropoda</taxon>
        <taxon>Heterobranchia</taxon>
        <taxon>Euthyneura</taxon>
        <taxon>Panpulmonata</taxon>
        <taxon>Sacoglossa</taxon>
        <taxon>Placobranchoidea</taxon>
        <taxon>Plakobranchidae</taxon>
        <taxon>Elysia</taxon>
    </lineage>
</organism>
<dbReference type="PROSITE" id="PS00108">
    <property type="entry name" value="PROTEIN_KINASE_ST"/>
    <property type="match status" value="1"/>
</dbReference>
<proteinExistence type="inferred from homology"/>
<dbReference type="SMART" id="SM00220">
    <property type="entry name" value="S_TKc"/>
    <property type="match status" value="1"/>
</dbReference>
<dbReference type="InterPro" id="IPR011009">
    <property type="entry name" value="Kinase-like_dom_sf"/>
</dbReference>
<evidence type="ECO:0000313" key="9">
    <source>
        <dbReference type="Proteomes" id="UP000271974"/>
    </source>
</evidence>
<keyword evidence="9" id="KW-1185">Reference proteome</keyword>
<dbReference type="STRING" id="188477.A0A433TUZ2"/>
<evidence type="ECO:0000256" key="4">
    <source>
        <dbReference type="ARBA" id="ARBA00022741"/>
    </source>
</evidence>
<evidence type="ECO:0000256" key="2">
    <source>
        <dbReference type="ARBA" id="ARBA00022527"/>
    </source>
</evidence>
<dbReference type="FunFam" id="1.10.510.10:FF:000624">
    <property type="entry name" value="Mitogen-activated protein kinase"/>
    <property type="match status" value="1"/>
</dbReference>
<keyword evidence="5" id="KW-0418">Kinase</keyword>
<comment type="similarity">
    <text evidence="1">Belongs to the protein kinase superfamily. CMGC Ser/Thr protein kinase family. CDC2/CDKX subfamily.</text>
</comment>
<dbReference type="GO" id="GO:0004674">
    <property type="term" value="F:protein serine/threonine kinase activity"/>
    <property type="evidence" value="ECO:0007669"/>
    <property type="project" value="UniProtKB-KW"/>
</dbReference>
<dbReference type="InterPro" id="IPR000719">
    <property type="entry name" value="Prot_kinase_dom"/>
</dbReference>
<protein>
    <recommendedName>
        <fullName evidence="7">Protein kinase domain-containing protein</fullName>
    </recommendedName>
</protein>
<dbReference type="Pfam" id="PF00069">
    <property type="entry name" value="Pkinase"/>
    <property type="match status" value="1"/>
</dbReference>
<keyword evidence="2" id="KW-0723">Serine/threonine-protein kinase</keyword>
<dbReference type="EMBL" id="RQTK01000174">
    <property type="protein sequence ID" value="RUS85308.1"/>
    <property type="molecule type" value="Genomic_DNA"/>
</dbReference>
<gene>
    <name evidence="8" type="ORF">EGW08_006909</name>
</gene>
<evidence type="ECO:0000313" key="8">
    <source>
        <dbReference type="EMBL" id="RUS85308.1"/>
    </source>
</evidence>
<dbReference type="InterPro" id="IPR050108">
    <property type="entry name" value="CDK"/>
</dbReference>
<evidence type="ECO:0000256" key="5">
    <source>
        <dbReference type="ARBA" id="ARBA00022777"/>
    </source>
</evidence>
<dbReference type="PROSITE" id="PS50011">
    <property type="entry name" value="PROTEIN_KINASE_DOM"/>
    <property type="match status" value="1"/>
</dbReference>
<comment type="caution">
    <text evidence="8">The sequence shown here is derived from an EMBL/GenBank/DDBJ whole genome shotgun (WGS) entry which is preliminary data.</text>
</comment>
<sequence>FLQSSNSLILKELTNLSLCQSPYVVQLVGTWPEDVYLHGAIKTCQIILMELCHSSLRDMVQENRCGLEVSQVKTITAQIISGLDFVHSKGILHRDLKPDNILLTDMGVIKLADFGLSTKEREDGILTPQMVTLWYRSPELLLGANNYSKAVDLWSVGCIVAELLSGRALFPGRTEISMLMMIMEIFGAINKSTMPAELHLPLLEAVELSPRSQQDHTRLGMFCGGTEETIDFVGG</sequence>